<name>A0ABV1UNE6_9ACTN</name>
<dbReference type="Gene3D" id="3.90.1150.10">
    <property type="entry name" value="Aspartate Aminotransferase, domain 1"/>
    <property type="match status" value="1"/>
</dbReference>
<comment type="caution">
    <text evidence="4">The sequence shown here is derived from an EMBL/GenBank/DDBJ whole genome shotgun (WGS) entry which is preliminary data.</text>
</comment>
<comment type="similarity">
    <text evidence="3">Belongs to the trans-sulfuration enzymes family.</text>
</comment>
<reference evidence="4 5" key="1">
    <citation type="submission" date="2024-06" db="EMBL/GenBank/DDBJ databases">
        <title>The Natural Products Discovery Center: Release of the First 8490 Sequenced Strains for Exploring Actinobacteria Biosynthetic Diversity.</title>
        <authorList>
            <person name="Kalkreuter E."/>
            <person name="Kautsar S.A."/>
            <person name="Yang D."/>
            <person name="Bader C.D."/>
            <person name="Teijaro C.N."/>
            <person name="Fluegel L."/>
            <person name="Davis C.M."/>
            <person name="Simpson J.R."/>
            <person name="Lauterbach L."/>
            <person name="Steele A.D."/>
            <person name="Gui C."/>
            <person name="Meng S."/>
            <person name="Li G."/>
            <person name="Viehrig K."/>
            <person name="Ye F."/>
            <person name="Su P."/>
            <person name="Kiefer A.F."/>
            <person name="Nichols A."/>
            <person name="Cepeda A.J."/>
            <person name="Yan W."/>
            <person name="Fan B."/>
            <person name="Jiang Y."/>
            <person name="Adhikari A."/>
            <person name="Zheng C.-J."/>
            <person name="Schuster L."/>
            <person name="Cowan T.M."/>
            <person name="Smanski M.J."/>
            <person name="Chevrette M.G."/>
            <person name="De Carvalho L.P.S."/>
            <person name="Shen B."/>
        </authorList>
    </citation>
    <scope>NUCLEOTIDE SEQUENCE [LARGE SCALE GENOMIC DNA]</scope>
    <source>
        <strain evidence="4 5">NPDC001166</strain>
    </source>
</reference>
<evidence type="ECO:0000256" key="2">
    <source>
        <dbReference type="ARBA" id="ARBA00022898"/>
    </source>
</evidence>
<evidence type="ECO:0000313" key="5">
    <source>
        <dbReference type="Proteomes" id="UP001470023"/>
    </source>
</evidence>
<comment type="cofactor">
    <cofactor evidence="1 3">
        <name>pyridoxal 5'-phosphate</name>
        <dbReference type="ChEBI" id="CHEBI:597326"/>
    </cofactor>
</comment>
<proteinExistence type="inferred from homology"/>
<keyword evidence="2 3" id="KW-0663">Pyridoxal phosphate</keyword>
<feature type="non-terminal residue" evidence="4">
    <location>
        <position position="1"/>
    </location>
</feature>
<accession>A0ABV1UNE6</accession>
<keyword evidence="5" id="KW-1185">Reference proteome</keyword>
<protein>
    <submittedName>
        <fullName evidence="4">PLP-dependent transferase</fullName>
    </submittedName>
</protein>
<keyword evidence="4" id="KW-0808">Transferase</keyword>
<dbReference type="GO" id="GO:0016740">
    <property type="term" value="F:transferase activity"/>
    <property type="evidence" value="ECO:0007669"/>
    <property type="project" value="UniProtKB-KW"/>
</dbReference>
<evidence type="ECO:0000256" key="3">
    <source>
        <dbReference type="RuleBase" id="RU362118"/>
    </source>
</evidence>
<dbReference type="RefSeq" id="WP_352066509.1">
    <property type="nucleotide sequence ID" value="NZ_JBEPAZ010000201.1"/>
</dbReference>
<dbReference type="InterPro" id="IPR000277">
    <property type="entry name" value="Cys/Met-Metab_PyrdxlP-dep_enz"/>
</dbReference>
<sequence length="43" mass="4381">QLDEEQLAATGTAPGLVRLSVGIENLADLKADLEAGFRAAKGA</sequence>
<gene>
    <name evidence="4" type="ORF">ABT272_45665</name>
</gene>
<evidence type="ECO:0000313" key="4">
    <source>
        <dbReference type="EMBL" id="MER6434721.1"/>
    </source>
</evidence>
<dbReference type="InterPro" id="IPR015424">
    <property type="entry name" value="PyrdxlP-dep_Trfase"/>
</dbReference>
<dbReference type="EMBL" id="JBEPAZ010000201">
    <property type="protein sequence ID" value="MER6434721.1"/>
    <property type="molecule type" value="Genomic_DNA"/>
</dbReference>
<dbReference type="InterPro" id="IPR015422">
    <property type="entry name" value="PyrdxlP-dep_Trfase_small"/>
</dbReference>
<dbReference type="Proteomes" id="UP001470023">
    <property type="component" value="Unassembled WGS sequence"/>
</dbReference>
<dbReference type="SUPFAM" id="SSF53383">
    <property type="entry name" value="PLP-dependent transferases"/>
    <property type="match status" value="1"/>
</dbReference>
<evidence type="ECO:0000256" key="1">
    <source>
        <dbReference type="ARBA" id="ARBA00001933"/>
    </source>
</evidence>
<organism evidence="4 5">
    <name type="scientific">Streptomyces sp. 900105245</name>
    <dbReference type="NCBI Taxonomy" id="3154379"/>
    <lineage>
        <taxon>Bacteria</taxon>
        <taxon>Bacillati</taxon>
        <taxon>Actinomycetota</taxon>
        <taxon>Actinomycetes</taxon>
        <taxon>Kitasatosporales</taxon>
        <taxon>Streptomycetaceae</taxon>
        <taxon>Streptomyces</taxon>
    </lineage>
</organism>
<dbReference type="Pfam" id="PF01053">
    <property type="entry name" value="Cys_Met_Meta_PP"/>
    <property type="match status" value="1"/>
</dbReference>